<comment type="caution">
    <text evidence="2">The sequence shown here is derived from an EMBL/GenBank/DDBJ whole genome shotgun (WGS) entry which is preliminary data.</text>
</comment>
<accession>A0A845BAD3</accession>
<reference evidence="2 3" key="1">
    <citation type="submission" date="2019-03" db="EMBL/GenBank/DDBJ databases">
        <title>Roseomonas sp. a novel Roseomonas species isolated from Sea whip Gorgonian.</title>
        <authorList>
            <person name="Li F."/>
            <person name="Pan X."/>
            <person name="Huang S."/>
            <person name="Li Z."/>
            <person name="Meng B."/>
        </authorList>
    </citation>
    <scope>NUCLEOTIDE SEQUENCE [LARGE SCALE GENOMIC DNA]</scope>
    <source>
        <strain evidence="2 3">M0104</strain>
    </source>
</reference>
<sequence length="63" mass="6661">MQDTPRPPDDLQRDPGINASKGTFGRGTDPAVLRGENTDEGDTMNDATPQGGVDPGQTGRHNK</sequence>
<organism evidence="2 3">
    <name type="scientific">Teichococcus coralli</name>
    <dbReference type="NCBI Taxonomy" id="2545983"/>
    <lineage>
        <taxon>Bacteria</taxon>
        <taxon>Pseudomonadati</taxon>
        <taxon>Pseudomonadota</taxon>
        <taxon>Alphaproteobacteria</taxon>
        <taxon>Acetobacterales</taxon>
        <taxon>Roseomonadaceae</taxon>
        <taxon>Roseomonas</taxon>
    </lineage>
</organism>
<evidence type="ECO:0000256" key="1">
    <source>
        <dbReference type="SAM" id="MobiDB-lite"/>
    </source>
</evidence>
<evidence type="ECO:0000313" key="3">
    <source>
        <dbReference type="Proteomes" id="UP000460715"/>
    </source>
</evidence>
<proteinExistence type="predicted"/>
<protein>
    <submittedName>
        <fullName evidence="2">Uncharacterized protein</fullName>
    </submittedName>
</protein>
<feature type="compositionally biased region" description="Basic and acidic residues" evidence="1">
    <location>
        <begin position="1"/>
        <end position="13"/>
    </location>
</feature>
<evidence type="ECO:0000313" key="2">
    <source>
        <dbReference type="EMBL" id="MXP63044.1"/>
    </source>
</evidence>
<name>A0A845BAD3_9PROT</name>
<feature type="region of interest" description="Disordered" evidence="1">
    <location>
        <begin position="1"/>
        <end position="63"/>
    </location>
</feature>
<dbReference type="Proteomes" id="UP000460715">
    <property type="component" value="Unassembled WGS sequence"/>
</dbReference>
<dbReference type="AlphaFoldDB" id="A0A845BAD3"/>
<keyword evidence="3" id="KW-1185">Reference proteome</keyword>
<gene>
    <name evidence="2" type="ORF">E0493_06715</name>
</gene>
<dbReference type="OrthoDB" id="7210750at2"/>
<dbReference type="EMBL" id="SNVJ01000004">
    <property type="protein sequence ID" value="MXP63044.1"/>
    <property type="molecule type" value="Genomic_DNA"/>
</dbReference>